<dbReference type="InterPro" id="IPR038479">
    <property type="entry name" value="Transthyretin-like_sf"/>
</dbReference>
<keyword evidence="4 5" id="KW-0732">Signal</keyword>
<evidence type="ECO:0000256" key="3">
    <source>
        <dbReference type="ARBA" id="ARBA00022525"/>
    </source>
</evidence>
<feature type="signal peptide" evidence="5">
    <location>
        <begin position="1"/>
        <end position="17"/>
    </location>
</feature>
<keyword evidence="7" id="KW-1185">Reference proteome</keyword>
<dbReference type="GO" id="GO:0005576">
    <property type="term" value="C:extracellular region"/>
    <property type="evidence" value="ECO:0007669"/>
    <property type="project" value="UniProtKB-SubCell"/>
</dbReference>
<evidence type="ECO:0000256" key="1">
    <source>
        <dbReference type="ARBA" id="ARBA00004613"/>
    </source>
</evidence>
<dbReference type="GO" id="GO:0009986">
    <property type="term" value="C:cell surface"/>
    <property type="evidence" value="ECO:0007669"/>
    <property type="project" value="InterPro"/>
</dbReference>
<accession>A0AA36MGU2</accession>
<dbReference type="InterPro" id="IPR001534">
    <property type="entry name" value="Transthyretin-like"/>
</dbReference>
<evidence type="ECO:0000313" key="6">
    <source>
        <dbReference type="EMBL" id="CAJ0609153.1"/>
    </source>
</evidence>
<comment type="caution">
    <text evidence="6">The sequence shown here is derived from an EMBL/GenBank/DDBJ whole genome shotgun (WGS) entry which is preliminary data.</text>
</comment>
<name>A0AA36MGU2_CYLNA</name>
<reference evidence="6" key="1">
    <citation type="submission" date="2023-07" db="EMBL/GenBank/DDBJ databases">
        <authorList>
            <consortium name="CYATHOMIX"/>
        </authorList>
    </citation>
    <scope>NUCLEOTIDE SEQUENCE</scope>
    <source>
        <strain evidence="6">N/A</strain>
    </source>
</reference>
<evidence type="ECO:0008006" key="8">
    <source>
        <dbReference type="Google" id="ProtNLM"/>
    </source>
</evidence>
<evidence type="ECO:0000256" key="2">
    <source>
        <dbReference type="ARBA" id="ARBA00010112"/>
    </source>
</evidence>
<protein>
    <recommendedName>
        <fullName evidence="8">Transthyretin-like family protein</fullName>
    </recommendedName>
</protein>
<gene>
    <name evidence="6" type="ORF">CYNAS_LOCUS21136</name>
</gene>
<organism evidence="6 7">
    <name type="scientific">Cylicocyclus nassatus</name>
    <name type="common">Nematode worm</name>
    <dbReference type="NCBI Taxonomy" id="53992"/>
    <lineage>
        <taxon>Eukaryota</taxon>
        <taxon>Metazoa</taxon>
        <taxon>Ecdysozoa</taxon>
        <taxon>Nematoda</taxon>
        <taxon>Chromadorea</taxon>
        <taxon>Rhabditida</taxon>
        <taxon>Rhabditina</taxon>
        <taxon>Rhabditomorpha</taxon>
        <taxon>Strongyloidea</taxon>
        <taxon>Strongylidae</taxon>
        <taxon>Cylicocyclus</taxon>
    </lineage>
</organism>
<sequence>MHVSLFIAFALTVVASARLYNVEVRGILLCKENRYLQVYLELCEHDIGYSDDILDWKFVPVNQRFEIKGNHSELFGINPYLRIRHNCQDIQEEVIVEFGKRTRDTSIDLDFVNLEEEGLKDLILNKYKKS</sequence>
<dbReference type="Proteomes" id="UP001176961">
    <property type="component" value="Unassembled WGS sequence"/>
</dbReference>
<dbReference type="AlphaFoldDB" id="A0AA36MGU2"/>
<comment type="similarity">
    <text evidence="2">Belongs to the nematode transthyretin-like family.</text>
</comment>
<dbReference type="EMBL" id="CATQJL010000326">
    <property type="protein sequence ID" value="CAJ0609153.1"/>
    <property type="molecule type" value="Genomic_DNA"/>
</dbReference>
<feature type="chain" id="PRO_5041316707" description="Transthyretin-like family protein" evidence="5">
    <location>
        <begin position="18"/>
        <end position="130"/>
    </location>
</feature>
<evidence type="ECO:0000256" key="4">
    <source>
        <dbReference type="ARBA" id="ARBA00022729"/>
    </source>
</evidence>
<comment type="subcellular location">
    <subcellularLocation>
        <location evidence="1">Secreted</location>
    </subcellularLocation>
</comment>
<dbReference type="PANTHER" id="PTHR21700:SF30">
    <property type="entry name" value="TRANSTHYRETIN-LIKE FAMILY PROTEIN"/>
    <property type="match status" value="1"/>
</dbReference>
<dbReference type="PANTHER" id="PTHR21700">
    <property type="entry name" value="TRANSTHYRETIN-LIKE FAMILY PROTEIN-RELATED"/>
    <property type="match status" value="1"/>
</dbReference>
<evidence type="ECO:0000313" key="7">
    <source>
        <dbReference type="Proteomes" id="UP001176961"/>
    </source>
</evidence>
<evidence type="ECO:0000256" key="5">
    <source>
        <dbReference type="SAM" id="SignalP"/>
    </source>
</evidence>
<dbReference type="Gene3D" id="2.60.40.3330">
    <property type="match status" value="1"/>
</dbReference>
<dbReference type="Pfam" id="PF01060">
    <property type="entry name" value="TTR-52"/>
    <property type="match status" value="1"/>
</dbReference>
<keyword evidence="3" id="KW-0964">Secreted</keyword>
<proteinExistence type="inferred from homology"/>